<organism evidence="3">
    <name type="scientific">Candidatus Kentrum sp. SD</name>
    <dbReference type="NCBI Taxonomy" id="2126332"/>
    <lineage>
        <taxon>Bacteria</taxon>
        <taxon>Pseudomonadati</taxon>
        <taxon>Pseudomonadota</taxon>
        <taxon>Gammaproteobacteria</taxon>
        <taxon>Candidatus Kentrum</taxon>
    </lineage>
</organism>
<protein>
    <submittedName>
        <fullName evidence="3">Uncharacterized protein</fullName>
    </submittedName>
</protein>
<accession>A0A450Z0M2</accession>
<dbReference type="EMBL" id="CAADFU010000093">
    <property type="protein sequence ID" value="VFK47341.1"/>
    <property type="molecule type" value="Genomic_DNA"/>
</dbReference>
<feature type="transmembrane region" description="Helical" evidence="1">
    <location>
        <begin position="43"/>
        <end position="67"/>
    </location>
</feature>
<keyword evidence="1" id="KW-0472">Membrane</keyword>
<dbReference type="AlphaFoldDB" id="A0A450Z0M2"/>
<sequence length="342" mass="40377">MTSKSKIFDFIIGHILPLIGVIIVLAVGYLVTDLVEKITVPELLAIAGFLVLAYVLILAVVSAIYIIPKSIRAKEKEEYDEFIKRVEGAFARKEEKYDEFLNNMDNSVKELMRRQKIIDQETLELIERDAKNIWVITTSLGSELNDKILMAAVKENLDRKKSYTYFIPHKANEGDFKNLAKNLPAFEREFDDYLDRIRFVRLPKDTQFLLEEVVIYNPGKKFHGAEQRHGLHGFILYDNHDDKQEKKIKEHMRVEREMLEYITDRLYAYLNQDKLFVVIRKILIDYWEDLNDDNRRHLVELMDRDEMDKKDYEEIIEQLKPMGLSNARIQEIDDLLKPHVPR</sequence>
<gene>
    <name evidence="3" type="ORF">BECKSD772E_GA0070983_10938</name>
    <name evidence="2" type="ORF">BECKSD772F_GA0070984_107712</name>
</gene>
<proteinExistence type="predicted"/>
<keyword evidence="1" id="KW-0812">Transmembrane</keyword>
<keyword evidence="1" id="KW-1133">Transmembrane helix</keyword>
<evidence type="ECO:0000256" key="1">
    <source>
        <dbReference type="SAM" id="Phobius"/>
    </source>
</evidence>
<dbReference type="EMBL" id="CAADFR010000077">
    <property type="protein sequence ID" value="VFK40895.1"/>
    <property type="molecule type" value="Genomic_DNA"/>
</dbReference>
<feature type="transmembrane region" description="Helical" evidence="1">
    <location>
        <begin position="7"/>
        <end position="31"/>
    </location>
</feature>
<reference evidence="3" key="1">
    <citation type="submission" date="2019-02" db="EMBL/GenBank/DDBJ databases">
        <authorList>
            <person name="Gruber-Vodicka R. H."/>
            <person name="Seah K. B. B."/>
        </authorList>
    </citation>
    <scope>NUCLEOTIDE SEQUENCE</scope>
    <source>
        <strain evidence="3">BECK_S1320</strain>
        <strain evidence="2">BECK_S1321</strain>
    </source>
</reference>
<evidence type="ECO:0000313" key="2">
    <source>
        <dbReference type="EMBL" id="VFK40895.1"/>
    </source>
</evidence>
<evidence type="ECO:0000313" key="3">
    <source>
        <dbReference type="EMBL" id="VFK47341.1"/>
    </source>
</evidence>
<name>A0A450Z0M2_9GAMM</name>